<dbReference type="Proteomes" id="UP000279307">
    <property type="component" value="Chromosome 1"/>
</dbReference>
<protein>
    <submittedName>
        <fullName evidence="1">Uncharacterized protein</fullName>
    </submittedName>
</protein>
<proteinExistence type="predicted"/>
<organism evidence="1">
    <name type="scientific">Ooceraea biroi</name>
    <name type="common">Clonal raider ant</name>
    <name type="synonym">Cerapachys biroi</name>
    <dbReference type="NCBI Taxonomy" id="2015173"/>
    <lineage>
        <taxon>Eukaryota</taxon>
        <taxon>Metazoa</taxon>
        <taxon>Ecdysozoa</taxon>
        <taxon>Arthropoda</taxon>
        <taxon>Hexapoda</taxon>
        <taxon>Insecta</taxon>
        <taxon>Pterygota</taxon>
        <taxon>Neoptera</taxon>
        <taxon>Endopterygota</taxon>
        <taxon>Hymenoptera</taxon>
        <taxon>Apocrita</taxon>
        <taxon>Aculeata</taxon>
        <taxon>Formicoidea</taxon>
        <taxon>Formicidae</taxon>
        <taxon>Dorylinae</taxon>
        <taxon>Ooceraea</taxon>
    </lineage>
</organism>
<dbReference type="AlphaFoldDB" id="A0A3L8E2B2"/>
<accession>A0A3L8E2B2</accession>
<dbReference type="EMBL" id="QOIP01000001">
    <property type="protein sequence ID" value="RLU26776.1"/>
    <property type="molecule type" value="Genomic_DNA"/>
</dbReference>
<reference evidence="1" key="1">
    <citation type="journal article" date="2018" name="Genome Res.">
        <title>The genomic architecture and molecular evolution of ant odorant receptors.</title>
        <authorList>
            <person name="McKenzie S.K."/>
            <person name="Kronauer D.J.C."/>
        </authorList>
    </citation>
    <scope>NUCLEOTIDE SEQUENCE [LARGE SCALE GENOMIC DNA]</scope>
    <source>
        <strain evidence="1">Clonal line C1</strain>
    </source>
</reference>
<sequence length="36" mass="4233">MSVSRLQPCIQLPLSEDVLRESVDKAKDWTLMHENY</sequence>
<reference evidence="1" key="2">
    <citation type="submission" date="2018-07" db="EMBL/GenBank/DDBJ databases">
        <authorList>
            <person name="Mckenzie S.K."/>
            <person name="Kronauer D.J.C."/>
        </authorList>
    </citation>
    <scope>NUCLEOTIDE SEQUENCE</scope>
    <source>
        <strain evidence="1">Clonal line C1</strain>
    </source>
</reference>
<evidence type="ECO:0000313" key="1">
    <source>
        <dbReference type="EMBL" id="RLU26776.1"/>
    </source>
</evidence>
<gene>
    <name evidence="1" type="ORF">DMN91_000573</name>
</gene>
<name>A0A3L8E2B2_OOCBI</name>
<comment type="caution">
    <text evidence="1">The sequence shown here is derived from an EMBL/GenBank/DDBJ whole genome shotgun (WGS) entry which is preliminary data.</text>
</comment>